<evidence type="ECO:0000313" key="2">
    <source>
        <dbReference type="Proteomes" id="UP000827872"/>
    </source>
</evidence>
<dbReference type="EMBL" id="CM037626">
    <property type="protein sequence ID" value="KAH8012218.1"/>
    <property type="molecule type" value="Genomic_DNA"/>
</dbReference>
<proteinExistence type="predicted"/>
<reference evidence="1" key="1">
    <citation type="submission" date="2021-08" db="EMBL/GenBank/DDBJ databases">
        <title>The first chromosome-level gecko genome reveals the dynamic sex chromosomes of Neotropical dwarf geckos (Sphaerodactylidae: Sphaerodactylus).</title>
        <authorList>
            <person name="Pinto B.J."/>
            <person name="Keating S.E."/>
            <person name="Gamble T."/>
        </authorList>
    </citation>
    <scope>NUCLEOTIDE SEQUENCE</scope>
    <source>
        <strain evidence="1">TG3544</strain>
    </source>
</reference>
<evidence type="ECO:0000313" key="1">
    <source>
        <dbReference type="EMBL" id="KAH8012218.1"/>
    </source>
</evidence>
<keyword evidence="2" id="KW-1185">Reference proteome</keyword>
<protein>
    <submittedName>
        <fullName evidence="1">Uncharacterized protein</fullName>
    </submittedName>
</protein>
<name>A0ACB8FZX8_9SAUR</name>
<gene>
    <name evidence="1" type="ORF">K3G42_015558</name>
</gene>
<comment type="caution">
    <text evidence="1">The sequence shown here is derived from an EMBL/GenBank/DDBJ whole genome shotgun (WGS) entry which is preliminary data.</text>
</comment>
<accession>A0ACB8FZX8</accession>
<sequence length="69" mass="8063">MLRVPRSHVTRREVILQSAYALHSEMTSVLPKRIRDVMKRLCCAPLKKDPRTPHFRSSIEYTDGKRGWG</sequence>
<organism evidence="1 2">
    <name type="scientific">Sphaerodactylus townsendi</name>
    <dbReference type="NCBI Taxonomy" id="933632"/>
    <lineage>
        <taxon>Eukaryota</taxon>
        <taxon>Metazoa</taxon>
        <taxon>Chordata</taxon>
        <taxon>Craniata</taxon>
        <taxon>Vertebrata</taxon>
        <taxon>Euteleostomi</taxon>
        <taxon>Lepidosauria</taxon>
        <taxon>Squamata</taxon>
        <taxon>Bifurcata</taxon>
        <taxon>Gekkota</taxon>
        <taxon>Sphaerodactylidae</taxon>
        <taxon>Sphaerodactylus</taxon>
    </lineage>
</organism>
<dbReference type="Proteomes" id="UP000827872">
    <property type="component" value="Linkage Group LG13"/>
</dbReference>